<proteinExistence type="predicted"/>
<dbReference type="AlphaFoldDB" id="A0A813R7F7"/>
<gene>
    <name evidence="2" type="ORF">EDS130_LOCUS25605</name>
    <name evidence="1" type="ORF">XAT740_LOCUS1758</name>
</gene>
<accession>A0A813R7F7</accession>
<reference evidence="1" key="1">
    <citation type="submission" date="2021-02" db="EMBL/GenBank/DDBJ databases">
        <authorList>
            <person name="Nowell W R."/>
        </authorList>
    </citation>
    <scope>NUCLEOTIDE SEQUENCE</scope>
</reference>
<organism evidence="1 3">
    <name type="scientific">Adineta ricciae</name>
    <name type="common">Rotifer</name>
    <dbReference type="NCBI Taxonomy" id="249248"/>
    <lineage>
        <taxon>Eukaryota</taxon>
        <taxon>Metazoa</taxon>
        <taxon>Spiralia</taxon>
        <taxon>Gnathifera</taxon>
        <taxon>Rotifera</taxon>
        <taxon>Eurotatoria</taxon>
        <taxon>Bdelloidea</taxon>
        <taxon>Adinetida</taxon>
        <taxon>Adinetidae</taxon>
        <taxon>Adineta</taxon>
    </lineage>
</organism>
<dbReference type="EMBL" id="CAJNOR010000056">
    <property type="protein sequence ID" value="CAF0776930.1"/>
    <property type="molecule type" value="Genomic_DNA"/>
</dbReference>
<evidence type="ECO:0000313" key="3">
    <source>
        <dbReference type="Proteomes" id="UP000663828"/>
    </source>
</evidence>
<comment type="caution">
    <text evidence="1">The sequence shown here is derived from an EMBL/GenBank/DDBJ whole genome shotgun (WGS) entry which is preliminary data.</text>
</comment>
<keyword evidence="3" id="KW-1185">Reference proteome</keyword>
<evidence type="ECO:0000313" key="1">
    <source>
        <dbReference type="EMBL" id="CAF0776930.1"/>
    </source>
</evidence>
<dbReference type="EMBL" id="CAJNOJ010000151">
    <property type="protein sequence ID" value="CAF1205470.1"/>
    <property type="molecule type" value="Genomic_DNA"/>
</dbReference>
<dbReference type="OrthoDB" id="9995666at2759"/>
<evidence type="ECO:0000313" key="2">
    <source>
        <dbReference type="EMBL" id="CAF1205470.1"/>
    </source>
</evidence>
<protein>
    <submittedName>
        <fullName evidence="1">Uncharacterized protein</fullName>
    </submittedName>
</protein>
<dbReference type="Proteomes" id="UP000663852">
    <property type="component" value="Unassembled WGS sequence"/>
</dbReference>
<dbReference type="Proteomes" id="UP000663828">
    <property type="component" value="Unassembled WGS sequence"/>
</dbReference>
<name>A0A813R7F7_ADIRI</name>
<sequence length="119" mass="13589">MANPLSNRVYGQVTIKNEHDNFRGDETLYISVRDSLRHDVECIELGSTTIQLRQGQRMPINYQCVFDPNKAHMKFEQIKSIPGGITLSASIERKDKLLYVNDTNLPLADEVDIQLVKVE</sequence>